<dbReference type="Pfam" id="PF10400">
    <property type="entry name" value="Vir_act_alpha_C"/>
    <property type="match status" value="1"/>
</dbReference>
<accession>A0AAJ5VZD0</accession>
<dbReference type="SUPFAM" id="SSF46785">
    <property type="entry name" value="Winged helix' DNA-binding domain"/>
    <property type="match status" value="1"/>
</dbReference>
<dbReference type="Pfam" id="PF03551">
    <property type="entry name" value="PadR"/>
    <property type="match status" value="1"/>
</dbReference>
<dbReference type="InterPro" id="IPR036390">
    <property type="entry name" value="WH_DNA-bd_sf"/>
</dbReference>
<dbReference type="Gene3D" id="1.10.10.10">
    <property type="entry name" value="Winged helix-like DNA-binding domain superfamily/Winged helix DNA-binding domain"/>
    <property type="match status" value="1"/>
</dbReference>
<dbReference type="AlphaFoldDB" id="A0AAJ5VZD0"/>
<evidence type="ECO:0000259" key="2">
    <source>
        <dbReference type="Pfam" id="PF10400"/>
    </source>
</evidence>
<feature type="domain" description="Transcription regulator PadR N-terminal" evidence="1">
    <location>
        <begin position="5"/>
        <end position="75"/>
    </location>
</feature>
<sequence length="179" mass="19804">MPFVILGLLLSGPLSLYDLHKRFRAGVSLFYSASYGSIQRNLAQLVAQGDVTVEEDAGSARGRKIHTITPAGRAHWHAWMLAPIPAGADAETILLAKVFLLGRLDSAEDRRRVIRAAREQAASTLAELDGVRRELDTQAPSLAAEHREVFTYQRAVLEYGLRTARLAVEWIGELDEDVR</sequence>
<protein>
    <submittedName>
        <fullName evidence="3">Helix-turn-helix transcriptional regulator</fullName>
    </submittedName>
</protein>
<reference evidence="3" key="1">
    <citation type="submission" date="2023-03" db="EMBL/GenBank/DDBJ databases">
        <title>Andean soil-derived lignocellulolytic bacterial consortium as a source of novel taxa and putative plastic-active enzymes.</title>
        <authorList>
            <person name="Diaz-Garcia L."/>
            <person name="Chuvochina M."/>
            <person name="Feuerriegel G."/>
            <person name="Bunk B."/>
            <person name="Sproer C."/>
            <person name="Streit W.R."/>
            <person name="Rodriguez L.M."/>
            <person name="Overmann J."/>
            <person name="Jimenez D.J."/>
        </authorList>
    </citation>
    <scope>NUCLEOTIDE SEQUENCE</scope>
    <source>
        <strain evidence="3">MAG 4610</strain>
    </source>
</reference>
<dbReference type="Proteomes" id="UP001213972">
    <property type="component" value="Chromosome"/>
</dbReference>
<name>A0AAJ5VZD0_9MICO</name>
<dbReference type="PANTHER" id="PTHR43252:SF6">
    <property type="entry name" value="NEGATIVE TRANSCRIPTION REGULATOR PADR"/>
    <property type="match status" value="1"/>
</dbReference>
<gene>
    <name evidence="3" type="ORF">P0Y48_07965</name>
</gene>
<organism evidence="3 4">
    <name type="scientific">Candidatus Microbacterium phytovorans</name>
    <dbReference type="NCBI Taxonomy" id="3121374"/>
    <lineage>
        <taxon>Bacteria</taxon>
        <taxon>Bacillati</taxon>
        <taxon>Actinomycetota</taxon>
        <taxon>Actinomycetes</taxon>
        <taxon>Micrococcales</taxon>
        <taxon>Microbacteriaceae</taxon>
        <taxon>Microbacterium</taxon>
    </lineage>
</organism>
<feature type="domain" description="Transcription regulator PadR C-terminal" evidence="2">
    <location>
        <begin position="94"/>
        <end position="173"/>
    </location>
</feature>
<dbReference type="InterPro" id="IPR018309">
    <property type="entry name" value="Tscrpt_reg_PadR_C"/>
</dbReference>
<dbReference type="InterPro" id="IPR005149">
    <property type="entry name" value="Tscrpt_reg_PadR_N"/>
</dbReference>
<evidence type="ECO:0000259" key="1">
    <source>
        <dbReference type="Pfam" id="PF03551"/>
    </source>
</evidence>
<dbReference type="EMBL" id="CP119321">
    <property type="protein sequence ID" value="WEK12413.1"/>
    <property type="molecule type" value="Genomic_DNA"/>
</dbReference>
<proteinExistence type="predicted"/>
<dbReference type="InterPro" id="IPR036388">
    <property type="entry name" value="WH-like_DNA-bd_sf"/>
</dbReference>
<evidence type="ECO:0000313" key="4">
    <source>
        <dbReference type="Proteomes" id="UP001213972"/>
    </source>
</evidence>
<evidence type="ECO:0000313" key="3">
    <source>
        <dbReference type="EMBL" id="WEK12413.1"/>
    </source>
</evidence>
<dbReference type="PANTHER" id="PTHR43252">
    <property type="entry name" value="TRANSCRIPTIONAL REGULATOR YQJI"/>
    <property type="match status" value="1"/>
</dbReference>